<evidence type="ECO:0000313" key="3">
    <source>
        <dbReference type="Proteomes" id="UP001145742"/>
    </source>
</evidence>
<dbReference type="EMBL" id="WHWB01034119">
    <property type="protein sequence ID" value="KAJ7413769.1"/>
    <property type="molecule type" value="Genomic_DNA"/>
</dbReference>
<sequence length="83" mass="8652">MLASPGGNQQGWKGLETVVRLDATWGDDAGNSTGMDKGCTSGPPMAEYPDPGARLCCKATNTRQGKGLTVTPTCHRSPPCTDQ</sequence>
<organism evidence="2 3">
    <name type="scientific">Willisornis vidua</name>
    <name type="common">Xingu scale-backed antbird</name>
    <dbReference type="NCBI Taxonomy" id="1566151"/>
    <lineage>
        <taxon>Eukaryota</taxon>
        <taxon>Metazoa</taxon>
        <taxon>Chordata</taxon>
        <taxon>Craniata</taxon>
        <taxon>Vertebrata</taxon>
        <taxon>Euteleostomi</taxon>
        <taxon>Archelosauria</taxon>
        <taxon>Archosauria</taxon>
        <taxon>Dinosauria</taxon>
        <taxon>Saurischia</taxon>
        <taxon>Theropoda</taxon>
        <taxon>Coelurosauria</taxon>
        <taxon>Aves</taxon>
        <taxon>Neognathae</taxon>
        <taxon>Neoaves</taxon>
        <taxon>Telluraves</taxon>
        <taxon>Australaves</taxon>
        <taxon>Passeriformes</taxon>
        <taxon>Thamnophilidae</taxon>
        <taxon>Willisornis</taxon>
    </lineage>
</organism>
<evidence type="ECO:0000313" key="2">
    <source>
        <dbReference type="EMBL" id="KAJ7413769.1"/>
    </source>
</evidence>
<keyword evidence="3" id="KW-1185">Reference proteome</keyword>
<name>A0ABQ9D717_9PASS</name>
<gene>
    <name evidence="2" type="ORF">WISP_88224</name>
</gene>
<dbReference type="Proteomes" id="UP001145742">
    <property type="component" value="Unassembled WGS sequence"/>
</dbReference>
<feature type="region of interest" description="Disordered" evidence="1">
    <location>
        <begin position="25"/>
        <end position="45"/>
    </location>
</feature>
<reference evidence="2" key="1">
    <citation type="submission" date="2019-10" db="EMBL/GenBank/DDBJ databases">
        <authorList>
            <person name="Soares A.E.R."/>
            <person name="Aleixo A."/>
            <person name="Schneider P."/>
            <person name="Miyaki C.Y."/>
            <person name="Schneider M.P."/>
            <person name="Mello C."/>
            <person name="Vasconcelos A.T.R."/>
        </authorList>
    </citation>
    <scope>NUCLEOTIDE SEQUENCE</scope>
    <source>
        <tissue evidence="2">Muscle</tissue>
    </source>
</reference>
<accession>A0ABQ9D717</accession>
<protein>
    <submittedName>
        <fullName evidence="2">Uncharacterized protein</fullName>
    </submittedName>
</protein>
<evidence type="ECO:0000256" key="1">
    <source>
        <dbReference type="SAM" id="MobiDB-lite"/>
    </source>
</evidence>
<comment type="caution">
    <text evidence="2">The sequence shown here is derived from an EMBL/GenBank/DDBJ whole genome shotgun (WGS) entry which is preliminary data.</text>
</comment>
<proteinExistence type="predicted"/>